<dbReference type="Proteomes" id="UP000631535">
    <property type="component" value="Unassembled WGS sequence"/>
</dbReference>
<evidence type="ECO:0000256" key="6">
    <source>
        <dbReference type="ARBA" id="ARBA00023029"/>
    </source>
</evidence>
<gene>
    <name evidence="9" type="ORF">GCM10012287_27280</name>
</gene>
<evidence type="ECO:0000256" key="7">
    <source>
        <dbReference type="ARBA" id="ARBA00023125"/>
    </source>
</evidence>
<evidence type="ECO:0000256" key="2">
    <source>
        <dbReference type="ARBA" id="ARBA00010708"/>
    </source>
</evidence>
<dbReference type="Gene3D" id="3.30.565.10">
    <property type="entry name" value="Histidine kinase-like ATPase, C-terminal domain"/>
    <property type="match status" value="1"/>
</dbReference>
<protein>
    <recommendedName>
        <fullName evidence="3">DNA topoisomerase (ATP-hydrolyzing)</fullName>
        <ecNumber evidence="3">5.6.2.2</ecNumber>
    </recommendedName>
</protein>
<evidence type="ECO:0000256" key="8">
    <source>
        <dbReference type="ARBA" id="ARBA00023235"/>
    </source>
</evidence>
<dbReference type="SUPFAM" id="SSF55874">
    <property type="entry name" value="ATPase domain of HSP90 chaperone/DNA topoisomerase II/histidine kinase"/>
    <property type="match status" value="1"/>
</dbReference>
<keyword evidence="6" id="KW-0799">Topoisomerase</keyword>
<sequence>MRMRSSRASWANTTHDWSRAVDRDHLAAVRRDPERYAPGGPGHLVLEIVAYAADEAASRAGGRCTVTLHRDGSVSVADDGRGTDTRVDEHGETVKKPVMASKDLRFFDSPDPERLPDGFARRGMSVVAALSERLVHTNRRLDGAWTQRYELGLPVTGLEPLPADGTTGTLVRFLPVKSLRTQGVLSVHDLSRWTAHRPGLECCIDDRRGPPHRPGRERF</sequence>
<proteinExistence type="inferred from homology"/>
<comment type="catalytic activity">
    <reaction evidence="1">
        <text>ATP-dependent breakage, passage and rejoining of double-stranded DNA.</text>
        <dbReference type="EC" id="5.6.2.2"/>
    </reaction>
</comment>
<organism evidence="9 10">
    <name type="scientific">Streptomyces daqingensis</name>
    <dbReference type="NCBI Taxonomy" id="1472640"/>
    <lineage>
        <taxon>Bacteria</taxon>
        <taxon>Bacillati</taxon>
        <taxon>Actinomycetota</taxon>
        <taxon>Actinomycetes</taxon>
        <taxon>Kitasatosporales</taxon>
        <taxon>Streptomycetaceae</taxon>
        <taxon>Streptomyces</taxon>
    </lineage>
</organism>
<keyword evidence="10" id="KW-1185">Reference proteome</keyword>
<comment type="caution">
    <text evidence="9">The sequence shown here is derived from an EMBL/GenBank/DDBJ whole genome shotgun (WGS) entry which is preliminary data.</text>
</comment>
<evidence type="ECO:0000256" key="1">
    <source>
        <dbReference type="ARBA" id="ARBA00000185"/>
    </source>
</evidence>
<accession>A0ABQ2MD52</accession>
<dbReference type="PANTHER" id="PTHR45866">
    <property type="entry name" value="DNA GYRASE/TOPOISOMERASE SUBUNIT B"/>
    <property type="match status" value="1"/>
</dbReference>
<reference evidence="10" key="1">
    <citation type="journal article" date="2019" name="Int. J. Syst. Evol. Microbiol.">
        <title>The Global Catalogue of Microorganisms (GCM) 10K type strain sequencing project: providing services to taxonomists for standard genome sequencing and annotation.</title>
        <authorList>
            <consortium name="The Broad Institute Genomics Platform"/>
            <consortium name="The Broad Institute Genome Sequencing Center for Infectious Disease"/>
            <person name="Wu L."/>
            <person name="Ma J."/>
        </authorList>
    </citation>
    <scope>NUCLEOTIDE SEQUENCE [LARGE SCALE GENOMIC DNA]</scope>
    <source>
        <strain evidence="10">CGMCC 4.7178</strain>
    </source>
</reference>
<evidence type="ECO:0000313" key="9">
    <source>
        <dbReference type="EMBL" id="GGO49592.1"/>
    </source>
</evidence>
<dbReference type="InterPro" id="IPR036890">
    <property type="entry name" value="HATPase_C_sf"/>
</dbReference>
<dbReference type="EMBL" id="BMMP01000008">
    <property type="protein sequence ID" value="GGO49592.1"/>
    <property type="molecule type" value="Genomic_DNA"/>
</dbReference>
<evidence type="ECO:0000313" key="10">
    <source>
        <dbReference type="Proteomes" id="UP000631535"/>
    </source>
</evidence>
<dbReference type="EC" id="5.6.2.2" evidence="3"/>
<keyword evidence="7" id="KW-0238">DNA-binding</keyword>
<keyword evidence="8" id="KW-0413">Isomerase</keyword>
<evidence type="ECO:0000256" key="4">
    <source>
        <dbReference type="ARBA" id="ARBA00022741"/>
    </source>
</evidence>
<evidence type="ECO:0000256" key="5">
    <source>
        <dbReference type="ARBA" id="ARBA00022840"/>
    </source>
</evidence>
<keyword evidence="4" id="KW-0547">Nucleotide-binding</keyword>
<dbReference type="PANTHER" id="PTHR45866:SF1">
    <property type="entry name" value="DNA GYRASE SUBUNIT B, MITOCHONDRIAL"/>
    <property type="match status" value="1"/>
</dbReference>
<keyword evidence="5" id="KW-0067">ATP-binding</keyword>
<name>A0ABQ2MD52_9ACTN</name>
<evidence type="ECO:0000256" key="3">
    <source>
        <dbReference type="ARBA" id="ARBA00012895"/>
    </source>
</evidence>
<comment type="similarity">
    <text evidence="2">Belongs to the type II topoisomerase GyrB family.</text>
</comment>